<dbReference type="InterPro" id="IPR001227">
    <property type="entry name" value="Ac_transferase_dom_sf"/>
</dbReference>
<dbReference type="AlphaFoldDB" id="A0A381SHW5"/>
<dbReference type="FunFam" id="3.30.70.250:FF:000001">
    <property type="entry name" value="Malonyl CoA-acyl carrier protein transacylase"/>
    <property type="match status" value="1"/>
</dbReference>
<evidence type="ECO:0000256" key="4">
    <source>
        <dbReference type="ARBA" id="ARBA00048462"/>
    </source>
</evidence>
<dbReference type="InterPro" id="IPR016035">
    <property type="entry name" value="Acyl_Trfase/lysoPLipase"/>
</dbReference>
<proteinExistence type="predicted"/>
<accession>A0A381SHW5</accession>
<dbReference type="PANTHER" id="PTHR42681:SF1">
    <property type="entry name" value="MALONYL-COA-ACYL CARRIER PROTEIN TRANSACYLASE, MITOCHONDRIAL"/>
    <property type="match status" value="1"/>
</dbReference>
<dbReference type="InterPro" id="IPR050858">
    <property type="entry name" value="Mal-CoA-ACP_Trans/PKS_FabD"/>
</dbReference>
<name>A0A381SHW5_9ZZZZ</name>
<organism evidence="6">
    <name type="scientific">marine metagenome</name>
    <dbReference type="NCBI Taxonomy" id="408172"/>
    <lineage>
        <taxon>unclassified sequences</taxon>
        <taxon>metagenomes</taxon>
        <taxon>ecological metagenomes</taxon>
    </lineage>
</organism>
<dbReference type="SMART" id="SM00827">
    <property type="entry name" value="PKS_AT"/>
    <property type="match status" value="1"/>
</dbReference>
<dbReference type="EMBL" id="UINC01002953">
    <property type="protein sequence ID" value="SVA01937.1"/>
    <property type="molecule type" value="Genomic_DNA"/>
</dbReference>
<dbReference type="InterPro" id="IPR014043">
    <property type="entry name" value="Acyl_transferase_dom"/>
</dbReference>
<dbReference type="GO" id="GO:0005829">
    <property type="term" value="C:cytosol"/>
    <property type="evidence" value="ECO:0007669"/>
    <property type="project" value="TreeGrafter"/>
</dbReference>
<dbReference type="SUPFAM" id="SSF52151">
    <property type="entry name" value="FabD/lysophospholipase-like"/>
    <property type="match status" value="1"/>
</dbReference>
<dbReference type="Pfam" id="PF00698">
    <property type="entry name" value="Acyl_transf_1"/>
    <property type="match status" value="1"/>
</dbReference>
<feature type="domain" description="Malonyl-CoA:ACP transacylase (MAT)" evidence="5">
    <location>
        <begin position="5"/>
        <end position="307"/>
    </location>
</feature>
<protein>
    <recommendedName>
        <fullName evidence="1">[acyl-carrier-protein] S-malonyltransferase</fullName>
        <ecNumber evidence="1">2.3.1.39</ecNumber>
    </recommendedName>
</protein>
<keyword evidence="2" id="KW-0808">Transferase</keyword>
<dbReference type="Gene3D" id="3.40.366.10">
    <property type="entry name" value="Malonyl-Coenzyme A Acyl Carrier Protein, domain 2"/>
    <property type="match status" value="1"/>
</dbReference>
<comment type="catalytic activity">
    <reaction evidence="4">
        <text>holo-[ACP] + malonyl-CoA = malonyl-[ACP] + CoA</text>
        <dbReference type="Rhea" id="RHEA:41792"/>
        <dbReference type="Rhea" id="RHEA-COMP:9623"/>
        <dbReference type="Rhea" id="RHEA-COMP:9685"/>
        <dbReference type="ChEBI" id="CHEBI:57287"/>
        <dbReference type="ChEBI" id="CHEBI:57384"/>
        <dbReference type="ChEBI" id="CHEBI:64479"/>
        <dbReference type="ChEBI" id="CHEBI:78449"/>
        <dbReference type="EC" id="2.3.1.39"/>
    </reaction>
</comment>
<evidence type="ECO:0000256" key="1">
    <source>
        <dbReference type="ARBA" id="ARBA00013258"/>
    </source>
</evidence>
<dbReference type="InterPro" id="IPR016036">
    <property type="entry name" value="Malonyl_transacylase_ACP-bd"/>
</dbReference>
<evidence type="ECO:0000256" key="2">
    <source>
        <dbReference type="ARBA" id="ARBA00022679"/>
    </source>
</evidence>
<dbReference type="GO" id="GO:0006633">
    <property type="term" value="P:fatty acid biosynthetic process"/>
    <property type="evidence" value="ECO:0007669"/>
    <property type="project" value="TreeGrafter"/>
</dbReference>
<keyword evidence="3" id="KW-0012">Acyltransferase</keyword>
<dbReference type="Gene3D" id="3.30.70.250">
    <property type="entry name" value="Malonyl-CoA ACP transacylase, ACP-binding"/>
    <property type="match status" value="1"/>
</dbReference>
<dbReference type="PANTHER" id="PTHR42681">
    <property type="entry name" value="MALONYL-COA-ACYL CARRIER PROTEIN TRANSACYLASE, MITOCHONDRIAL"/>
    <property type="match status" value="1"/>
</dbReference>
<dbReference type="EC" id="2.3.1.39" evidence="1"/>
<dbReference type="SUPFAM" id="SSF55048">
    <property type="entry name" value="Probable ACP-binding domain of malonyl-CoA ACP transacylase"/>
    <property type="match status" value="1"/>
</dbReference>
<evidence type="ECO:0000256" key="3">
    <source>
        <dbReference type="ARBA" id="ARBA00023315"/>
    </source>
</evidence>
<reference evidence="6" key="1">
    <citation type="submission" date="2018-05" db="EMBL/GenBank/DDBJ databases">
        <authorList>
            <person name="Lanie J.A."/>
            <person name="Ng W.-L."/>
            <person name="Kazmierczak K.M."/>
            <person name="Andrzejewski T.M."/>
            <person name="Davidsen T.M."/>
            <person name="Wayne K.J."/>
            <person name="Tettelin H."/>
            <person name="Glass J.I."/>
            <person name="Rusch D."/>
            <person name="Podicherti R."/>
            <person name="Tsui H.-C.T."/>
            <person name="Winkler M.E."/>
        </authorList>
    </citation>
    <scope>NUCLEOTIDE SEQUENCE</scope>
</reference>
<gene>
    <name evidence="6" type="ORF">METZ01_LOCUS54791</name>
</gene>
<evidence type="ECO:0000313" key="6">
    <source>
        <dbReference type="EMBL" id="SVA01937.1"/>
    </source>
</evidence>
<evidence type="ECO:0000259" key="5">
    <source>
        <dbReference type="SMART" id="SM00827"/>
    </source>
</evidence>
<sequence length="394" mass="41397">MIIFTYPGQGSQHPEMGTPWQDHPSWELVEEASEVAAIDLARLLTDADADELRDTRNAQLATFVLSMLILDAVERLGIDAAGHAGHSLGEYSALAASGALDFADAVALVAERGAAMDIAIEESPGTMAAVLGLENEQVEMACHEAGEGVWVANYNAPGQVVVAGTLDAVEAAGQTARGLGAKKVASLEVAGAFHTPMMAPARERLAEVIDGTEIRIPEGTVVANVDATAHDAPETWRALMTAQLCSPVRWSQTLLTLGELGFTTFVELGPGAVLSSFAKRTLPSSIRLGVSVPEHLDRLLDALAPGSPDTGTEEEGHEGEHLFATDRLVVSPAAGVFTPIEGLQPASEVQAGSLLGRIGTEEVRSPFAGELMSWLAVDGERVMASQPIAWLRVT</sequence>
<dbReference type="GO" id="GO:0004314">
    <property type="term" value="F:[acyl-carrier-protein] S-malonyltransferase activity"/>
    <property type="evidence" value="ECO:0007669"/>
    <property type="project" value="UniProtKB-EC"/>
</dbReference>